<comment type="caution">
    <text evidence="2">The sequence shown here is derived from an EMBL/GenBank/DDBJ whole genome shotgun (WGS) entry which is preliminary data.</text>
</comment>
<proteinExistence type="predicted"/>
<feature type="compositionally biased region" description="Acidic residues" evidence="1">
    <location>
        <begin position="682"/>
        <end position="691"/>
    </location>
</feature>
<evidence type="ECO:0000313" key="2">
    <source>
        <dbReference type="EMBL" id="KKN07706.1"/>
    </source>
</evidence>
<reference evidence="2" key="1">
    <citation type="journal article" date="2015" name="Nature">
        <title>Complex archaea that bridge the gap between prokaryotes and eukaryotes.</title>
        <authorList>
            <person name="Spang A."/>
            <person name="Saw J.H."/>
            <person name="Jorgensen S.L."/>
            <person name="Zaremba-Niedzwiedzka K."/>
            <person name="Martijn J."/>
            <person name="Lind A.E."/>
            <person name="van Eijk R."/>
            <person name="Schleper C."/>
            <person name="Guy L."/>
            <person name="Ettema T.J."/>
        </authorList>
    </citation>
    <scope>NUCLEOTIDE SEQUENCE</scope>
</reference>
<sequence>MFERKCSQIAAYEALTKASSLISEDAHLDSARVVLLIDYIESFIKDSIFGLEVDIEFGRDTMETLRKFREDVKSSRPLLDALRAMQQKQDRLRQATNTTWVVDPDQTDVFGMGRGSGVIEFTLVSSIDTSIGLEGQGRVNMTVHDPYNLMKITTDDVEIALAAANTESKLPEDSDLSGPSEHLENARRLEDKLREMRANRLASFLGKDKIAIGNSKLPEIIFEVNATSYAEQKVIAYTTATESPGFNSIQLRLSMLQLPIYQQLTIGEGGLVDSVFEELNKYVDALERLNQSILETNGNEHVAYARRNLRTHYLGKSLIQPMDSIHVYIRGNTAKHGEIIGPLSGILNNSKFIQLAAQDKDVSDAILLEEMKQFGLSELEIDLEFYKSVRSGSFMRNAGLHVFGGVIGSVSESYNASNGTYISNISGESNLKWLNLSRVNTMPALDQAQNVLEDPLTPYKFTIDKTTGLLVDKKLLNSDNAKAMKDGKLKNRDGKTVKKIEDMEVDHVSTGHGVQPVQAHTPGLVYKWKQGTIVITRDINLERLLDGSEDVSKKEQGYVEPKLINAPFAGLDAADVVSILVTGYPHSSDRFFKAATDASTYTTGGDNANRSYFHSIFDITRRTNITLGNFQPFRGIKFDGSIAAQQLVLRGSLQQNFSQIDRLRIELAREEDKLHTIIRDGEESDTDDAEESDRKSSEKLYDGIVKDLRNKLKAQQRQVEAKRNEAISNHIIKDNDNIMFIAQGLPLPSEQESEEQNANKSAIRLRNKILQIRTQYDCKFNVDQNLLIIGDEYDNNISIQVFITKLLKGEQNLYNSDYEMPLTMCRKAADTLNFEFFCDTQGHLQFRLPQYNKVPLSLILKMFKLKEKNGIQLYPDFLKGLFEGRLSSAQDDLDTVEDQLFIKGLLLNLPDSTLTNISSVLSRSKGFDEITGLKSNVDDIGQRADEIKQRSDDIANRTGNKSKFQDRTFALQKLEEYNDSSSININSLRLKTTNELRGLLSRRQQLKHLVGKLTTQGNKYTASISASDFDKDKMNALLSPFKDIIEDDYNDFLGPGSSKRFIIYDEQIISYNFTEDSANAVCRVDVTGEENMVGGPGGLIPEIKTIWAGATDFDLWRQYGYKSMGDVNKPFLKDSASQCAPYAMFLLSRARRDVVRGTITVYGNEYYQLGDVVYINSRDSLFYVSDIAHKFSYEGGTFQTTLTLKYGHTLGDYIPTPFDVIGEGLLKIQKKVNDTPVERETASREIGVHLGFVKFEDEETDNELQAALTEPGAMFNVNQLKQSLLKARNAGVSVEPDVFPKVEVRGWYYDEKNKAKVQKRMNSIIDWLEAPVGKWVKSESRFIVLGPQYREDPLDPDQIQNNGHPFDPINLNEEFDGENKSPFRFPNDEVFSSLPDGDLDPTNRIELVLIYE</sequence>
<feature type="region of interest" description="Disordered" evidence="1">
    <location>
        <begin position="676"/>
        <end position="697"/>
    </location>
</feature>
<organism evidence="2">
    <name type="scientific">marine sediment metagenome</name>
    <dbReference type="NCBI Taxonomy" id="412755"/>
    <lineage>
        <taxon>unclassified sequences</taxon>
        <taxon>metagenomes</taxon>
        <taxon>ecological metagenomes</taxon>
    </lineage>
</organism>
<accession>A0A0F9Q351</accession>
<gene>
    <name evidence="2" type="ORF">LCGC14_1064200</name>
</gene>
<dbReference type="EMBL" id="LAZR01004538">
    <property type="protein sequence ID" value="KKN07706.1"/>
    <property type="molecule type" value="Genomic_DNA"/>
</dbReference>
<evidence type="ECO:0000256" key="1">
    <source>
        <dbReference type="SAM" id="MobiDB-lite"/>
    </source>
</evidence>
<name>A0A0F9Q351_9ZZZZ</name>
<protein>
    <submittedName>
        <fullName evidence="2">Uncharacterized protein</fullName>
    </submittedName>
</protein>